<evidence type="ECO:0000256" key="1">
    <source>
        <dbReference type="ARBA" id="ARBA00004613"/>
    </source>
</evidence>
<dbReference type="InterPro" id="IPR034176">
    <property type="entry name" value="Peptidases_S8_13"/>
</dbReference>
<dbReference type="PANTHER" id="PTHR43806">
    <property type="entry name" value="PEPTIDASE S8"/>
    <property type="match status" value="1"/>
</dbReference>
<evidence type="ECO:0000256" key="10">
    <source>
        <dbReference type="RuleBase" id="RU003355"/>
    </source>
</evidence>
<feature type="active site" description="Charge relay system" evidence="9">
    <location>
        <position position="442"/>
    </location>
</feature>
<evidence type="ECO:0000256" key="9">
    <source>
        <dbReference type="PROSITE-ProRule" id="PRU01240"/>
    </source>
</evidence>
<keyword evidence="5 12" id="KW-0732">Signal</keyword>
<feature type="compositionally biased region" description="Acidic residues" evidence="11">
    <location>
        <begin position="522"/>
        <end position="532"/>
    </location>
</feature>
<name>J1HLL9_9ACTO</name>
<dbReference type="EMBL" id="AKFT01000042">
    <property type="protein sequence ID" value="EJF46860.1"/>
    <property type="molecule type" value="Genomic_DNA"/>
</dbReference>
<keyword evidence="14" id="KW-0482">Metalloprotease</keyword>
<evidence type="ECO:0000256" key="4">
    <source>
        <dbReference type="ARBA" id="ARBA00022670"/>
    </source>
</evidence>
<dbReference type="InterPro" id="IPR036852">
    <property type="entry name" value="Peptidase_S8/S53_dom_sf"/>
</dbReference>
<dbReference type="GO" id="GO:0006508">
    <property type="term" value="P:proteolysis"/>
    <property type="evidence" value="ECO:0007669"/>
    <property type="project" value="UniProtKB-KW"/>
</dbReference>
<dbReference type="PROSITE" id="PS00136">
    <property type="entry name" value="SUBTILASE_ASP"/>
    <property type="match status" value="1"/>
</dbReference>
<evidence type="ECO:0000256" key="5">
    <source>
        <dbReference type="ARBA" id="ARBA00022729"/>
    </source>
</evidence>
<keyword evidence="7 9" id="KW-0720">Serine protease</keyword>
<dbReference type="RefSeq" id="WP_008730213.1">
    <property type="nucleotide sequence ID" value="NZ_AKFT01000042.1"/>
</dbReference>
<feature type="chain" id="PRO_5039558766" evidence="12">
    <location>
        <begin position="29"/>
        <end position="550"/>
    </location>
</feature>
<dbReference type="GO" id="GO:0005576">
    <property type="term" value="C:extracellular region"/>
    <property type="evidence" value="ECO:0007669"/>
    <property type="project" value="UniProtKB-SubCell"/>
</dbReference>
<keyword evidence="3" id="KW-0964">Secreted</keyword>
<dbReference type="Pfam" id="PF00082">
    <property type="entry name" value="Peptidase_S8"/>
    <property type="match status" value="1"/>
</dbReference>
<dbReference type="PROSITE" id="PS51257">
    <property type="entry name" value="PROKAR_LIPOPROTEIN"/>
    <property type="match status" value="1"/>
</dbReference>
<dbReference type="FunFam" id="3.40.50.200:FF:000022">
    <property type="entry name" value="Extracellular protease"/>
    <property type="match status" value="1"/>
</dbReference>
<dbReference type="GO" id="GO:0004252">
    <property type="term" value="F:serine-type endopeptidase activity"/>
    <property type="evidence" value="ECO:0007669"/>
    <property type="project" value="UniProtKB-UniRule"/>
</dbReference>
<dbReference type="Proteomes" id="UP000002941">
    <property type="component" value="Unassembled WGS sequence"/>
</dbReference>
<evidence type="ECO:0000256" key="11">
    <source>
        <dbReference type="SAM" id="MobiDB-lite"/>
    </source>
</evidence>
<evidence type="ECO:0000256" key="8">
    <source>
        <dbReference type="ARBA" id="ARBA00023145"/>
    </source>
</evidence>
<dbReference type="PROSITE" id="PS00137">
    <property type="entry name" value="SUBTILASE_HIS"/>
    <property type="match status" value="1"/>
</dbReference>
<evidence type="ECO:0000313" key="14">
    <source>
        <dbReference type="EMBL" id="EJF46860.1"/>
    </source>
</evidence>
<dbReference type="PROSITE" id="PS51892">
    <property type="entry name" value="SUBTILASE"/>
    <property type="match status" value="1"/>
</dbReference>
<keyword evidence="15" id="KW-1185">Reference proteome</keyword>
<proteinExistence type="inferred from homology"/>
<protein>
    <submittedName>
        <fullName evidence="14">Serine metalloprotease MprA family protein</fullName>
    </submittedName>
</protein>
<comment type="subcellular location">
    <subcellularLocation>
        <location evidence="1">Secreted</location>
    </subcellularLocation>
</comment>
<dbReference type="InterPro" id="IPR050131">
    <property type="entry name" value="Peptidase_S8_subtilisin-like"/>
</dbReference>
<dbReference type="PRINTS" id="PR00723">
    <property type="entry name" value="SUBTILISIN"/>
</dbReference>
<feature type="compositionally biased region" description="Basic and acidic residues" evidence="11">
    <location>
        <begin position="533"/>
        <end position="550"/>
    </location>
</feature>
<dbReference type="eggNOG" id="COG1404">
    <property type="taxonomic scope" value="Bacteria"/>
</dbReference>
<dbReference type="InterPro" id="IPR015500">
    <property type="entry name" value="Peptidase_S8_subtilisin-rel"/>
</dbReference>
<sequence length="550" mass="56207">MRTASRRRSTILALFCALSLACTFSACSSSSSSTAPSASSTEDSNAPAAASAAPSATPAAADSFVITWAEGSEAAKFVDSVDAYGVDVISSLPQKDQDSLKTAADQASVSVEQATVHVGGLTTVKLSDVLSPEKSQSFINALTSSDSVESAEPEMKMTALDTSSGTPNDEYFGYQWGVSNEEHSINATSAWSQSTGQDVTVAVVDTGILPDHPDISSKLLPGYDFISDSWMADDGDGRDADPTDAGDAVDAEVCGQGSEARESSWHGSHVSGIIGASTDNGSGVAGVAPDSKIVPVRALGRCGGSGTDILDAMTWASGGSVKGVPDNANPAQIVNLSLGGVGICPSYYQKVIDDMVDRGSIVVAAAGNEDQDVSIVSPGGCDNVITVGASNEIGARSYYSNHGTKVEVSAPGGDSEVDNGIISLSQPSDPSSPPYAFQMGTSQATPHVAGTIALLKYIDPSLTTEKATTLLQNTSRSMTSCDRDACGTGIIDANAAVTELSTQKAQDPGDEATPSEPGAGEEPGDGDGSDDGDLGKSLRDLWDRVRNGEE</sequence>
<comment type="caution">
    <text evidence="14">The sequence shown here is derived from an EMBL/GenBank/DDBJ whole genome shotgun (WGS) entry which is preliminary data.</text>
</comment>
<dbReference type="InterPro" id="IPR023828">
    <property type="entry name" value="Peptidase_S8_Ser-AS"/>
</dbReference>
<feature type="active site" description="Charge relay system" evidence="9">
    <location>
        <position position="205"/>
    </location>
</feature>
<dbReference type="AlphaFoldDB" id="J1HLL9"/>
<dbReference type="PROSITE" id="PS00138">
    <property type="entry name" value="SUBTILASE_SER"/>
    <property type="match status" value="1"/>
</dbReference>
<dbReference type="GO" id="GO:0008237">
    <property type="term" value="F:metallopeptidase activity"/>
    <property type="evidence" value="ECO:0007669"/>
    <property type="project" value="UniProtKB-KW"/>
</dbReference>
<feature type="domain" description="Peptidase S8/S53" evidence="13">
    <location>
        <begin position="196"/>
        <end position="482"/>
    </location>
</feature>
<evidence type="ECO:0000256" key="12">
    <source>
        <dbReference type="SAM" id="SignalP"/>
    </source>
</evidence>
<dbReference type="Gene3D" id="3.40.50.200">
    <property type="entry name" value="Peptidase S8/S53 domain"/>
    <property type="match status" value="1"/>
</dbReference>
<comment type="similarity">
    <text evidence="2 9 10">Belongs to the peptidase S8 family.</text>
</comment>
<accession>J1HLL9</accession>
<gene>
    <name evidence="14" type="ORF">HMPREF1318_3092</name>
</gene>
<evidence type="ECO:0000256" key="2">
    <source>
        <dbReference type="ARBA" id="ARBA00011073"/>
    </source>
</evidence>
<evidence type="ECO:0000313" key="15">
    <source>
        <dbReference type="Proteomes" id="UP000002941"/>
    </source>
</evidence>
<evidence type="ECO:0000256" key="7">
    <source>
        <dbReference type="ARBA" id="ARBA00022825"/>
    </source>
</evidence>
<dbReference type="InterPro" id="IPR023827">
    <property type="entry name" value="Peptidase_S8_Asp-AS"/>
</dbReference>
<dbReference type="CDD" id="cd07496">
    <property type="entry name" value="Peptidases_S8_13"/>
    <property type="match status" value="1"/>
</dbReference>
<feature type="region of interest" description="Disordered" evidence="11">
    <location>
        <begin position="501"/>
        <end position="550"/>
    </location>
</feature>
<feature type="region of interest" description="Disordered" evidence="11">
    <location>
        <begin position="34"/>
        <end position="53"/>
    </location>
</feature>
<dbReference type="SUPFAM" id="SSF52743">
    <property type="entry name" value="Subtilisin-like"/>
    <property type="match status" value="1"/>
</dbReference>
<dbReference type="OrthoDB" id="9813435at2"/>
<evidence type="ECO:0000256" key="3">
    <source>
        <dbReference type="ARBA" id="ARBA00022525"/>
    </source>
</evidence>
<keyword evidence="8" id="KW-0865">Zymogen</keyword>
<feature type="signal peptide" evidence="12">
    <location>
        <begin position="1"/>
        <end position="28"/>
    </location>
</feature>
<feature type="active site" description="Charge relay system" evidence="9">
    <location>
        <position position="266"/>
    </location>
</feature>
<dbReference type="InterPro" id="IPR000209">
    <property type="entry name" value="Peptidase_S8/S53_dom"/>
</dbReference>
<dbReference type="InterPro" id="IPR022398">
    <property type="entry name" value="Peptidase_S8_His-AS"/>
</dbReference>
<organism evidence="14 15">
    <name type="scientific">Actinomyces massiliensis F0489</name>
    <dbReference type="NCBI Taxonomy" id="1125718"/>
    <lineage>
        <taxon>Bacteria</taxon>
        <taxon>Bacillati</taxon>
        <taxon>Actinomycetota</taxon>
        <taxon>Actinomycetes</taxon>
        <taxon>Actinomycetales</taxon>
        <taxon>Actinomycetaceae</taxon>
        <taxon>Actinomyces</taxon>
    </lineage>
</organism>
<evidence type="ECO:0000259" key="13">
    <source>
        <dbReference type="Pfam" id="PF00082"/>
    </source>
</evidence>
<dbReference type="PATRIC" id="fig|1125718.3.peg.636"/>
<dbReference type="PANTHER" id="PTHR43806:SF11">
    <property type="entry name" value="CEREVISIN-RELATED"/>
    <property type="match status" value="1"/>
</dbReference>
<reference evidence="14 15" key="1">
    <citation type="submission" date="2012-05" db="EMBL/GenBank/DDBJ databases">
        <authorList>
            <person name="Harkins D.M."/>
            <person name="Madupu R."/>
            <person name="Durkin A.S."/>
            <person name="Torralba M."/>
            <person name="Methe B."/>
            <person name="Sutton G.G."/>
            <person name="Nelson K.E."/>
        </authorList>
    </citation>
    <scope>NUCLEOTIDE SEQUENCE [LARGE SCALE GENOMIC DNA]</scope>
    <source>
        <strain evidence="14 15">F0489</strain>
    </source>
</reference>
<keyword evidence="4 9" id="KW-0645">Protease</keyword>
<evidence type="ECO:0000256" key="6">
    <source>
        <dbReference type="ARBA" id="ARBA00022801"/>
    </source>
</evidence>
<keyword evidence="6 9" id="KW-0378">Hydrolase</keyword>